<evidence type="ECO:0000313" key="3">
    <source>
        <dbReference type="EMBL" id="MFB9688682.1"/>
    </source>
</evidence>
<keyword evidence="2" id="KW-0472">Membrane</keyword>
<dbReference type="EMBL" id="JBHMBK010000028">
    <property type="protein sequence ID" value="MFB9688682.1"/>
    <property type="molecule type" value="Genomic_DNA"/>
</dbReference>
<evidence type="ECO:0000256" key="2">
    <source>
        <dbReference type="SAM" id="Phobius"/>
    </source>
</evidence>
<evidence type="ECO:0000256" key="1">
    <source>
        <dbReference type="SAM" id="MobiDB-lite"/>
    </source>
</evidence>
<sequence>MNTSQTDTAPAQHPVVLRVLVVAGALFGFTVLALLASHTADASEEPPPDRPGLLTGAGPAVHDPLKPGTERVNGVLKPVEAVLTPVSEPVHALSAEAARVVQPVKDVLEPAVAPLTRPVLRTAEPVLSALRPVTEPVLSVLEPVTDPVRRAAAPVTDPLARAVGADRMRAVVGDPAGLRPREDITAAAVVQTPDRAVPVADHGQPQVADGASVGILHVDGHQAAQAVSTGDPMRGSGNGGTPAGPSGLAGSTSASPGDAHGGELVVTPTGARGIGPDRAWRAPPGGRTSLYWLVFYGNDHPS</sequence>
<feature type="transmembrane region" description="Helical" evidence="2">
    <location>
        <begin position="15"/>
        <end position="36"/>
    </location>
</feature>
<accession>A0ABV5UBP1</accession>
<comment type="caution">
    <text evidence="3">The sequence shown here is derived from an EMBL/GenBank/DDBJ whole genome shotgun (WGS) entry which is preliminary data.</text>
</comment>
<name>A0ABV5UBP1_9PSEU</name>
<reference evidence="3 4" key="1">
    <citation type="submission" date="2024-09" db="EMBL/GenBank/DDBJ databases">
        <authorList>
            <person name="Sun Q."/>
            <person name="Mori K."/>
        </authorList>
    </citation>
    <scope>NUCLEOTIDE SEQUENCE [LARGE SCALE GENOMIC DNA]</scope>
    <source>
        <strain evidence="3 4">JCM 13852</strain>
    </source>
</reference>
<evidence type="ECO:0000313" key="4">
    <source>
        <dbReference type="Proteomes" id="UP001589535"/>
    </source>
</evidence>
<dbReference type="RefSeq" id="WP_378201115.1">
    <property type="nucleotide sequence ID" value="NZ_JBHMBK010000028.1"/>
</dbReference>
<evidence type="ECO:0008006" key="5">
    <source>
        <dbReference type="Google" id="ProtNLM"/>
    </source>
</evidence>
<gene>
    <name evidence="3" type="ORF">ACFFTO_31285</name>
</gene>
<protein>
    <recommendedName>
        <fullName evidence="5">Secreted protein</fullName>
    </recommendedName>
</protein>
<feature type="region of interest" description="Disordered" evidence="1">
    <location>
        <begin position="224"/>
        <end position="281"/>
    </location>
</feature>
<keyword evidence="2" id="KW-1133">Transmembrane helix</keyword>
<feature type="region of interest" description="Disordered" evidence="1">
    <location>
        <begin position="41"/>
        <end position="71"/>
    </location>
</feature>
<proteinExistence type="predicted"/>
<keyword evidence="4" id="KW-1185">Reference proteome</keyword>
<dbReference type="Proteomes" id="UP001589535">
    <property type="component" value="Unassembled WGS sequence"/>
</dbReference>
<organism evidence="3 4">
    <name type="scientific">Amycolatopsis plumensis</name>
    <dbReference type="NCBI Taxonomy" id="236508"/>
    <lineage>
        <taxon>Bacteria</taxon>
        <taxon>Bacillati</taxon>
        <taxon>Actinomycetota</taxon>
        <taxon>Actinomycetes</taxon>
        <taxon>Pseudonocardiales</taxon>
        <taxon>Pseudonocardiaceae</taxon>
        <taxon>Amycolatopsis</taxon>
    </lineage>
</organism>
<keyword evidence="2" id="KW-0812">Transmembrane</keyword>